<gene>
    <name evidence="1" type="ORF">BCAL_0942</name>
</gene>
<dbReference type="EMBL" id="JGYS01000007">
    <property type="protein sequence ID" value="KFI54683.1"/>
    <property type="molecule type" value="Genomic_DNA"/>
</dbReference>
<dbReference type="AlphaFoldDB" id="A0A087A7D3"/>
<organism evidence="1 2">
    <name type="scientific">Bifidobacterium callitrichos DSM 23973</name>
    <dbReference type="NCBI Taxonomy" id="1437609"/>
    <lineage>
        <taxon>Bacteria</taxon>
        <taxon>Bacillati</taxon>
        <taxon>Actinomycetota</taxon>
        <taxon>Actinomycetes</taxon>
        <taxon>Bifidobacteriales</taxon>
        <taxon>Bifidobacteriaceae</taxon>
        <taxon>Bifidobacterium</taxon>
    </lineage>
</organism>
<accession>A0A087A7D3</accession>
<sequence>MTKRNTKQSKWSLSQQDAERLIKEIKKSVDRLVIMPAPGEQNRQFHVRSESDDEDFTIALFRGKRNPNKHSIAARITHSEVVLMRLCVEGTPHTNPGGSKIGRTHLHVYHEGVDDRVAYPIDIDSPDFVEDTVMLLDRFHVVRKPNFQEGIEGTA</sequence>
<dbReference type="Pfam" id="PF22398">
    <property type="entry name" value="DUF6978"/>
    <property type="match status" value="1"/>
</dbReference>
<proteinExistence type="predicted"/>
<evidence type="ECO:0000313" key="1">
    <source>
        <dbReference type="EMBL" id="KFI54683.1"/>
    </source>
</evidence>
<dbReference type="OrthoDB" id="1550866at2"/>
<dbReference type="STRING" id="1437609.BCAL_0942"/>
<dbReference type="InterPro" id="IPR053916">
    <property type="entry name" value="DUF6978"/>
</dbReference>
<name>A0A087A7D3_9BIFI</name>
<dbReference type="RefSeq" id="WP_043165054.1">
    <property type="nucleotide sequence ID" value="NZ_JDUV01000005.1"/>
</dbReference>
<protein>
    <submittedName>
        <fullName evidence="1">Prophage protein</fullName>
    </submittedName>
</protein>
<dbReference type="Proteomes" id="UP000029072">
    <property type="component" value="Unassembled WGS sequence"/>
</dbReference>
<comment type="caution">
    <text evidence="1">The sequence shown here is derived from an EMBL/GenBank/DDBJ whole genome shotgun (WGS) entry which is preliminary data.</text>
</comment>
<reference evidence="1 2" key="1">
    <citation type="submission" date="2014-03" db="EMBL/GenBank/DDBJ databases">
        <title>Genomics of Bifidobacteria.</title>
        <authorList>
            <person name="Ventura M."/>
            <person name="Milani C."/>
            <person name="Lugli G.A."/>
        </authorList>
    </citation>
    <scope>NUCLEOTIDE SEQUENCE [LARGE SCALE GENOMIC DNA]</scope>
    <source>
        <strain evidence="1 2">DSM 23973</strain>
    </source>
</reference>
<evidence type="ECO:0000313" key="2">
    <source>
        <dbReference type="Proteomes" id="UP000029072"/>
    </source>
</evidence>
<dbReference type="eggNOG" id="ENOG5032J2W">
    <property type="taxonomic scope" value="Bacteria"/>
</dbReference>